<dbReference type="InterPro" id="IPR003148">
    <property type="entry name" value="RCK_N"/>
</dbReference>
<organism evidence="9 10">
    <name type="scientific">Hominiventricola filiformis</name>
    <dbReference type="NCBI Taxonomy" id="2885352"/>
    <lineage>
        <taxon>Bacteria</taxon>
        <taxon>Bacillati</taxon>
        <taxon>Bacillota</taxon>
        <taxon>Clostridia</taxon>
        <taxon>Lachnospirales</taxon>
        <taxon>Lachnospiraceae</taxon>
        <taxon>Hominiventricola</taxon>
    </lineage>
</organism>
<dbReference type="EMBL" id="JAJEPS010000018">
    <property type="protein sequence ID" value="MCC2127298.1"/>
    <property type="molecule type" value="Genomic_DNA"/>
</dbReference>
<evidence type="ECO:0000259" key="8">
    <source>
        <dbReference type="PROSITE" id="PS51202"/>
    </source>
</evidence>
<dbReference type="NCBIfam" id="NF007031">
    <property type="entry name" value="PRK09496.1-2"/>
    <property type="match status" value="1"/>
</dbReference>
<sequence length="464" mass="50720">MNIIIAGCGKVGRALAEQLSKEKHDITVIDLKPESIQLVTNAADVRGVVGNGASYDIQMDAGVDKADLMIAVTNADEVNLLCCLIAKKAGGCQTIARVRNPVYHHEIHHIKDELGLSMVINPEWAAAMEMARLLRFPSAIDIDTFANGRIELLRFQLDDKNPLCGHKIRDLDTLSKCEVLVCIVERGNEVRIPGGEFVLENGDMISVVASPLNASRFFRTIGIETNQVRNTMIIGGGKISFYLAKRLLEMGIQVKIVEKDRAACERLCEQLPKAMIINGDGTDRDLLAEEGLASAEGFAALTNMDEENVMLSLYAKSMSKAKKITKINRNTFDTIIGSLGIGSLIYPKHITSETILQYVRAMQNSIGSNVETLYRLVDGNAEALEFIIRGESEVTDIPLQELDIKANTLVCAINRKGRIIIPKGQDRIQVGDSVVIITTNCGAFKDVRDILKKTAATAGLSGQR</sequence>
<dbReference type="PROSITE" id="PS51202">
    <property type="entry name" value="RCK_C"/>
    <property type="match status" value="2"/>
</dbReference>
<comment type="caution">
    <text evidence="9">The sequence shown here is derived from an EMBL/GenBank/DDBJ whole genome shotgun (WGS) entry which is preliminary data.</text>
</comment>
<evidence type="ECO:0000256" key="1">
    <source>
        <dbReference type="ARBA" id="ARBA00017378"/>
    </source>
</evidence>
<dbReference type="Gene3D" id="3.40.50.720">
    <property type="entry name" value="NAD(P)-binding Rossmann-like Domain"/>
    <property type="match status" value="2"/>
</dbReference>
<dbReference type="GO" id="GO:0005886">
    <property type="term" value="C:plasma membrane"/>
    <property type="evidence" value="ECO:0007669"/>
    <property type="project" value="InterPro"/>
</dbReference>
<keyword evidence="4" id="KW-0630">Potassium</keyword>
<keyword evidence="6" id="KW-0406">Ion transport</keyword>
<dbReference type="PRINTS" id="PR00335">
    <property type="entry name" value="KUPTAKETRKA"/>
</dbReference>
<keyword evidence="5" id="KW-0520">NAD</keyword>
<feature type="domain" description="RCK N-terminal" evidence="7">
    <location>
        <begin position="228"/>
        <end position="347"/>
    </location>
</feature>
<reference evidence="9 10" key="1">
    <citation type="submission" date="2021-10" db="EMBL/GenBank/DDBJ databases">
        <title>Anaerobic single-cell dispensing facilitates the cultivation of human gut bacteria.</title>
        <authorList>
            <person name="Afrizal A."/>
        </authorList>
    </citation>
    <scope>NUCLEOTIDE SEQUENCE [LARGE SCALE GENOMIC DNA]</scope>
    <source>
        <strain evidence="9 10">CLA-AA-H276</strain>
    </source>
</reference>
<gene>
    <name evidence="9" type="primary">trkA</name>
    <name evidence="9" type="ORF">LKD36_14125</name>
</gene>
<evidence type="ECO:0000313" key="9">
    <source>
        <dbReference type="EMBL" id="MCC2127298.1"/>
    </source>
</evidence>
<evidence type="ECO:0000256" key="2">
    <source>
        <dbReference type="ARBA" id="ARBA00022448"/>
    </source>
</evidence>
<dbReference type="InterPro" id="IPR006036">
    <property type="entry name" value="K_uptake_TrkA"/>
</dbReference>
<dbReference type="InterPro" id="IPR036721">
    <property type="entry name" value="RCK_C_sf"/>
</dbReference>
<dbReference type="AlphaFoldDB" id="A0AAE3AC43"/>
<evidence type="ECO:0000256" key="4">
    <source>
        <dbReference type="ARBA" id="ARBA00022958"/>
    </source>
</evidence>
<dbReference type="InterPro" id="IPR050721">
    <property type="entry name" value="Trk_Ktr_HKT_K-transport"/>
</dbReference>
<feature type="domain" description="RCK C-terminal" evidence="8">
    <location>
        <begin position="371"/>
        <end position="453"/>
    </location>
</feature>
<name>A0AAE3AC43_9FIRM</name>
<keyword evidence="2" id="KW-0813">Transport</keyword>
<evidence type="ECO:0000259" key="7">
    <source>
        <dbReference type="PROSITE" id="PS51201"/>
    </source>
</evidence>
<dbReference type="RefSeq" id="WP_308459984.1">
    <property type="nucleotide sequence ID" value="NZ_JAJEPS010000018.1"/>
</dbReference>
<dbReference type="InterPro" id="IPR036291">
    <property type="entry name" value="NAD(P)-bd_dom_sf"/>
</dbReference>
<dbReference type="InterPro" id="IPR006037">
    <property type="entry name" value="RCK_C"/>
</dbReference>
<dbReference type="SUPFAM" id="SSF51735">
    <property type="entry name" value="NAD(P)-binding Rossmann-fold domains"/>
    <property type="match status" value="2"/>
</dbReference>
<keyword evidence="10" id="KW-1185">Reference proteome</keyword>
<dbReference type="GO" id="GO:0015079">
    <property type="term" value="F:potassium ion transmembrane transporter activity"/>
    <property type="evidence" value="ECO:0007669"/>
    <property type="project" value="InterPro"/>
</dbReference>
<dbReference type="Proteomes" id="UP001198220">
    <property type="component" value="Unassembled WGS sequence"/>
</dbReference>
<dbReference type="NCBIfam" id="NF007033">
    <property type="entry name" value="PRK09496.1-5"/>
    <property type="match status" value="1"/>
</dbReference>
<dbReference type="PANTHER" id="PTHR43833">
    <property type="entry name" value="POTASSIUM CHANNEL PROTEIN 2-RELATED-RELATED"/>
    <property type="match status" value="1"/>
</dbReference>
<evidence type="ECO:0000313" key="10">
    <source>
        <dbReference type="Proteomes" id="UP001198220"/>
    </source>
</evidence>
<feature type="domain" description="RCK C-terminal" evidence="8">
    <location>
        <begin position="140"/>
        <end position="223"/>
    </location>
</feature>
<dbReference type="NCBIfam" id="NF007039">
    <property type="entry name" value="PRK09496.3-2"/>
    <property type="match status" value="1"/>
</dbReference>
<proteinExistence type="predicted"/>
<accession>A0AAE3AC43</accession>
<evidence type="ECO:0000256" key="6">
    <source>
        <dbReference type="ARBA" id="ARBA00023065"/>
    </source>
</evidence>
<keyword evidence="3" id="KW-0633">Potassium transport</keyword>
<dbReference type="Pfam" id="PF02080">
    <property type="entry name" value="TrkA_C"/>
    <property type="match status" value="2"/>
</dbReference>
<dbReference type="NCBIfam" id="NF007041">
    <property type="entry name" value="PRK09496.3-4"/>
    <property type="match status" value="1"/>
</dbReference>
<dbReference type="PROSITE" id="PS51201">
    <property type="entry name" value="RCK_N"/>
    <property type="match status" value="2"/>
</dbReference>
<dbReference type="Pfam" id="PF02254">
    <property type="entry name" value="TrkA_N"/>
    <property type="match status" value="2"/>
</dbReference>
<dbReference type="Gene3D" id="3.30.70.1450">
    <property type="entry name" value="Regulator of K+ conductance, C-terminal domain"/>
    <property type="match status" value="2"/>
</dbReference>
<protein>
    <recommendedName>
        <fullName evidence="1">Trk system potassium uptake protein TrkA</fullName>
    </recommendedName>
</protein>
<feature type="domain" description="RCK N-terminal" evidence="7">
    <location>
        <begin position="1"/>
        <end position="120"/>
    </location>
</feature>
<dbReference type="SUPFAM" id="SSF116726">
    <property type="entry name" value="TrkA C-terminal domain-like"/>
    <property type="match status" value="2"/>
</dbReference>
<dbReference type="PANTHER" id="PTHR43833:SF5">
    <property type="entry name" value="TRK SYSTEM POTASSIUM UPTAKE PROTEIN TRKA"/>
    <property type="match status" value="1"/>
</dbReference>
<evidence type="ECO:0000256" key="5">
    <source>
        <dbReference type="ARBA" id="ARBA00023027"/>
    </source>
</evidence>
<evidence type="ECO:0000256" key="3">
    <source>
        <dbReference type="ARBA" id="ARBA00022538"/>
    </source>
</evidence>